<proteinExistence type="predicted"/>
<dbReference type="InterPro" id="IPR001387">
    <property type="entry name" value="Cro/C1-type_HTH"/>
</dbReference>
<feature type="domain" description="HTH cro/C1-type" evidence="1">
    <location>
        <begin position="12"/>
        <end position="55"/>
    </location>
</feature>
<dbReference type="SUPFAM" id="SSF47413">
    <property type="entry name" value="lambda repressor-like DNA-binding domains"/>
    <property type="match status" value="1"/>
</dbReference>
<dbReference type="Gene3D" id="1.10.260.40">
    <property type="entry name" value="lambda repressor-like DNA-binding domains"/>
    <property type="match status" value="1"/>
</dbReference>
<comment type="caution">
    <text evidence="2">The sequence shown here is derived from an EMBL/GenBank/DDBJ whole genome shotgun (WGS) entry which is preliminary data.</text>
</comment>
<name>A0ABW4E6V8_9LACO</name>
<keyword evidence="3" id="KW-1185">Reference proteome</keyword>
<organism evidence="2 3">
    <name type="scientific">Lacticaseibacillus baoqingensis</name>
    <dbReference type="NCBI Taxonomy" id="2486013"/>
    <lineage>
        <taxon>Bacteria</taxon>
        <taxon>Bacillati</taxon>
        <taxon>Bacillota</taxon>
        <taxon>Bacilli</taxon>
        <taxon>Lactobacillales</taxon>
        <taxon>Lactobacillaceae</taxon>
        <taxon>Lacticaseibacillus</taxon>
    </lineage>
</organism>
<evidence type="ECO:0000313" key="2">
    <source>
        <dbReference type="EMBL" id="MFD1485369.1"/>
    </source>
</evidence>
<evidence type="ECO:0000313" key="3">
    <source>
        <dbReference type="Proteomes" id="UP001597252"/>
    </source>
</evidence>
<gene>
    <name evidence="2" type="ORF">ACFQ5J_09020</name>
</gene>
<protein>
    <submittedName>
        <fullName evidence="2">Helix-turn-helix domain-containing protein</fullName>
    </submittedName>
</protein>
<dbReference type="RefSeq" id="WP_125751517.1">
    <property type="nucleotide sequence ID" value="NZ_JBHTON010000028.1"/>
</dbReference>
<sequence>MIDKRERCALALKAFKQHTGMSQRKMAKKFHVGNSTISNIINTRNVVSEKTMEMITTQCEHERYINIDNARERIRNYIDDHAPLPDGSYTVTDFARAIGEPARMIEDFLSDDEKRMYKVPLPALHVSCSLLGINYTKLISPLTAADYAVTV</sequence>
<accession>A0ABW4E6V8</accession>
<dbReference type="EMBL" id="JBHTON010000028">
    <property type="protein sequence ID" value="MFD1485369.1"/>
    <property type="molecule type" value="Genomic_DNA"/>
</dbReference>
<evidence type="ECO:0000259" key="1">
    <source>
        <dbReference type="PROSITE" id="PS50943"/>
    </source>
</evidence>
<dbReference type="PROSITE" id="PS50943">
    <property type="entry name" value="HTH_CROC1"/>
    <property type="match status" value="1"/>
</dbReference>
<dbReference type="InterPro" id="IPR010982">
    <property type="entry name" value="Lambda_DNA-bd_dom_sf"/>
</dbReference>
<dbReference type="CDD" id="cd00093">
    <property type="entry name" value="HTH_XRE"/>
    <property type="match status" value="1"/>
</dbReference>
<dbReference type="Proteomes" id="UP001597252">
    <property type="component" value="Unassembled WGS sequence"/>
</dbReference>
<reference evidence="3" key="1">
    <citation type="journal article" date="2019" name="Int. J. Syst. Evol. Microbiol.">
        <title>The Global Catalogue of Microorganisms (GCM) 10K type strain sequencing project: providing services to taxonomists for standard genome sequencing and annotation.</title>
        <authorList>
            <consortium name="The Broad Institute Genomics Platform"/>
            <consortium name="The Broad Institute Genome Sequencing Center for Infectious Disease"/>
            <person name="Wu L."/>
            <person name="Ma J."/>
        </authorList>
    </citation>
    <scope>NUCLEOTIDE SEQUENCE [LARGE SCALE GENOMIC DNA]</scope>
    <source>
        <strain evidence="3">CCM 8903</strain>
    </source>
</reference>